<organism evidence="2 3">
    <name type="scientific">Rhizobium fredii</name>
    <name type="common">Sinorhizobium fredii</name>
    <dbReference type="NCBI Taxonomy" id="380"/>
    <lineage>
        <taxon>Bacteria</taxon>
        <taxon>Pseudomonadati</taxon>
        <taxon>Pseudomonadota</taxon>
        <taxon>Alphaproteobacteria</taxon>
        <taxon>Hyphomicrobiales</taxon>
        <taxon>Rhizobiaceae</taxon>
        <taxon>Sinorhizobium/Ensifer group</taxon>
        <taxon>Sinorhizobium</taxon>
    </lineage>
</organism>
<proteinExistence type="predicted"/>
<reference evidence="2 3" key="1">
    <citation type="submission" date="2017-09" db="EMBL/GenBank/DDBJ databases">
        <title>Comparative genomics of rhizobia isolated from Phaseolus vulgaris in China.</title>
        <authorList>
            <person name="Tong W."/>
        </authorList>
    </citation>
    <scope>NUCLEOTIDE SEQUENCE [LARGE SCALE GENOMIC DNA]</scope>
    <source>
        <strain evidence="2 3">PCH1</strain>
    </source>
</reference>
<evidence type="ECO:0000256" key="1">
    <source>
        <dbReference type="SAM" id="MobiDB-lite"/>
    </source>
</evidence>
<dbReference type="EMBL" id="NWTC01000008">
    <property type="protein sequence ID" value="PDT47601.1"/>
    <property type="molecule type" value="Genomic_DNA"/>
</dbReference>
<comment type="caution">
    <text evidence="2">The sequence shown here is derived from an EMBL/GenBank/DDBJ whole genome shotgun (WGS) entry which is preliminary data.</text>
</comment>
<evidence type="ECO:0000313" key="2">
    <source>
        <dbReference type="EMBL" id="PDT47601.1"/>
    </source>
</evidence>
<feature type="region of interest" description="Disordered" evidence="1">
    <location>
        <begin position="129"/>
        <end position="149"/>
    </location>
</feature>
<sequence length="149" mass="16125">MRPNDAATAIASAFAQTSEEISRAVKRMRGVMLNGAADCECRDRMEEALRDLERLEGARITERLLGLADNQRRRIEALLVLLGDFNPNEPGALDEGMIAEAGLLFGDIAAAAELASNLLKQARQLQLAPETQSEIDRAAGAHQPPTSED</sequence>
<evidence type="ECO:0000313" key="3">
    <source>
        <dbReference type="Proteomes" id="UP000220353"/>
    </source>
</evidence>
<dbReference type="RefSeq" id="WP_014327913.1">
    <property type="nucleotide sequence ID" value="NZ_CP187422.1"/>
</dbReference>
<protein>
    <submittedName>
        <fullName evidence="2">Uncharacterized protein</fullName>
    </submittedName>
</protein>
<accession>A0A2A6LYI1</accession>
<dbReference type="AlphaFoldDB" id="A0A2A6LYI1"/>
<gene>
    <name evidence="2" type="ORF">CO661_12840</name>
</gene>
<name>A0A2A6LYI1_RHIFR</name>
<dbReference type="Proteomes" id="UP000220353">
    <property type="component" value="Unassembled WGS sequence"/>
</dbReference>